<reference evidence="2" key="1">
    <citation type="journal article" date="2023" name="G3 (Bethesda)">
        <title>Genome assembly and association tests identify interacting loci associated with vigor, precocity, and sex in interspecific pistachio rootstocks.</title>
        <authorList>
            <person name="Palmer W."/>
            <person name="Jacygrad E."/>
            <person name="Sagayaradj S."/>
            <person name="Cavanaugh K."/>
            <person name="Han R."/>
            <person name="Bertier L."/>
            <person name="Beede B."/>
            <person name="Kafkas S."/>
            <person name="Golino D."/>
            <person name="Preece J."/>
            <person name="Michelmore R."/>
        </authorList>
    </citation>
    <scope>NUCLEOTIDE SEQUENCE [LARGE SCALE GENOMIC DNA]</scope>
</reference>
<comment type="caution">
    <text evidence="1">The sequence shown here is derived from an EMBL/GenBank/DDBJ whole genome shotgun (WGS) entry which is preliminary data.</text>
</comment>
<sequence length="245" mass="27026">MGGGAMRIDLPMIQFSTPSNPPPLHPLASSNLNFLNSANQTPAPLKESCAACCSSHTSRKLESVEGPGDKRAGGSLDYTAFYSVPSKFEVENAVAALQQYSRTLLTQGCGIVRDTFRLLVTDPAVKRLVVSLSSDEVVWDAVLNNELVRKLLHSPFLAKTQRPMLSDEEPNLWSDILRWILEITKAKVMELIEKFQLLMNEVFSPNDKGRPTEATPGSLEDKVRSSLLLSLVILLIVIMGRLDMM</sequence>
<evidence type="ECO:0000313" key="2">
    <source>
        <dbReference type="Proteomes" id="UP001163603"/>
    </source>
</evidence>
<accession>A0ACC0ZJS0</accession>
<protein>
    <submittedName>
        <fullName evidence="1">Uncharacterized protein</fullName>
    </submittedName>
</protein>
<proteinExistence type="predicted"/>
<dbReference type="EMBL" id="CM047736">
    <property type="protein sequence ID" value="KAJ0053500.1"/>
    <property type="molecule type" value="Genomic_DNA"/>
</dbReference>
<gene>
    <name evidence="1" type="ORF">Pint_00151</name>
</gene>
<evidence type="ECO:0000313" key="1">
    <source>
        <dbReference type="EMBL" id="KAJ0053500.1"/>
    </source>
</evidence>
<name>A0ACC0ZJS0_9ROSI</name>
<keyword evidence="2" id="KW-1185">Reference proteome</keyword>
<organism evidence="1 2">
    <name type="scientific">Pistacia integerrima</name>
    <dbReference type="NCBI Taxonomy" id="434235"/>
    <lineage>
        <taxon>Eukaryota</taxon>
        <taxon>Viridiplantae</taxon>
        <taxon>Streptophyta</taxon>
        <taxon>Embryophyta</taxon>
        <taxon>Tracheophyta</taxon>
        <taxon>Spermatophyta</taxon>
        <taxon>Magnoliopsida</taxon>
        <taxon>eudicotyledons</taxon>
        <taxon>Gunneridae</taxon>
        <taxon>Pentapetalae</taxon>
        <taxon>rosids</taxon>
        <taxon>malvids</taxon>
        <taxon>Sapindales</taxon>
        <taxon>Anacardiaceae</taxon>
        <taxon>Pistacia</taxon>
    </lineage>
</organism>
<dbReference type="Proteomes" id="UP001163603">
    <property type="component" value="Chromosome 1"/>
</dbReference>